<feature type="transmembrane region" description="Helical" evidence="7">
    <location>
        <begin position="33"/>
        <end position="52"/>
    </location>
</feature>
<dbReference type="NCBIfam" id="TIGR00711">
    <property type="entry name" value="efflux_EmrB"/>
    <property type="match status" value="1"/>
</dbReference>
<dbReference type="InterPro" id="IPR011701">
    <property type="entry name" value="MFS"/>
</dbReference>
<dbReference type="Gene3D" id="1.20.1250.20">
    <property type="entry name" value="MFS general substrate transporter like domains"/>
    <property type="match status" value="1"/>
</dbReference>
<keyword evidence="3" id="KW-1003">Cell membrane</keyword>
<dbReference type="PRINTS" id="PR01036">
    <property type="entry name" value="TCRTETB"/>
</dbReference>
<evidence type="ECO:0000313" key="9">
    <source>
        <dbReference type="EMBL" id="GAA1689286.1"/>
    </source>
</evidence>
<feature type="transmembrane region" description="Helical" evidence="7">
    <location>
        <begin position="187"/>
        <end position="209"/>
    </location>
</feature>
<comment type="caution">
    <text evidence="9">The sequence shown here is derived from an EMBL/GenBank/DDBJ whole genome shotgun (WGS) entry which is preliminary data.</text>
</comment>
<evidence type="ECO:0000256" key="6">
    <source>
        <dbReference type="ARBA" id="ARBA00023136"/>
    </source>
</evidence>
<dbReference type="InterPro" id="IPR020846">
    <property type="entry name" value="MFS_dom"/>
</dbReference>
<dbReference type="Gene3D" id="1.20.1720.10">
    <property type="entry name" value="Multidrug resistance protein D"/>
    <property type="match status" value="1"/>
</dbReference>
<feature type="transmembrane region" description="Helical" evidence="7">
    <location>
        <begin position="160"/>
        <end position="181"/>
    </location>
</feature>
<dbReference type="InterPro" id="IPR036259">
    <property type="entry name" value="MFS_trans_sf"/>
</dbReference>
<keyword evidence="6 7" id="KW-0472">Membrane</keyword>
<reference evidence="9 10" key="1">
    <citation type="journal article" date="2019" name="Int. J. Syst. Evol. Microbiol.">
        <title>The Global Catalogue of Microorganisms (GCM) 10K type strain sequencing project: providing services to taxonomists for standard genome sequencing and annotation.</title>
        <authorList>
            <consortium name="The Broad Institute Genomics Platform"/>
            <consortium name="The Broad Institute Genome Sequencing Center for Infectious Disease"/>
            <person name="Wu L."/>
            <person name="Ma J."/>
        </authorList>
    </citation>
    <scope>NUCLEOTIDE SEQUENCE [LARGE SCALE GENOMIC DNA]</scope>
    <source>
        <strain evidence="9 10">JCM 14718</strain>
    </source>
</reference>
<evidence type="ECO:0000256" key="2">
    <source>
        <dbReference type="ARBA" id="ARBA00022448"/>
    </source>
</evidence>
<name>A0ABN2HJZ2_9ACTN</name>
<feature type="transmembrane region" description="Helical" evidence="7">
    <location>
        <begin position="72"/>
        <end position="92"/>
    </location>
</feature>
<evidence type="ECO:0000256" key="7">
    <source>
        <dbReference type="SAM" id="Phobius"/>
    </source>
</evidence>
<keyword evidence="10" id="KW-1185">Reference proteome</keyword>
<evidence type="ECO:0000313" key="10">
    <source>
        <dbReference type="Proteomes" id="UP001500618"/>
    </source>
</evidence>
<dbReference type="PROSITE" id="PS50850">
    <property type="entry name" value="MFS"/>
    <property type="match status" value="1"/>
</dbReference>
<feature type="transmembrane region" description="Helical" evidence="7">
    <location>
        <begin position="427"/>
        <end position="445"/>
    </location>
</feature>
<feature type="transmembrane region" description="Helical" evidence="7">
    <location>
        <begin position="291"/>
        <end position="314"/>
    </location>
</feature>
<dbReference type="PANTHER" id="PTHR42718:SF46">
    <property type="entry name" value="BLR6921 PROTEIN"/>
    <property type="match status" value="1"/>
</dbReference>
<evidence type="ECO:0000256" key="4">
    <source>
        <dbReference type="ARBA" id="ARBA00022692"/>
    </source>
</evidence>
<dbReference type="CDD" id="cd17321">
    <property type="entry name" value="MFS_MMR_MDR_like"/>
    <property type="match status" value="1"/>
</dbReference>
<feature type="transmembrane region" description="Helical" evidence="7">
    <location>
        <begin position="383"/>
        <end position="406"/>
    </location>
</feature>
<feature type="transmembrane region" description="Helical" evidence="7">
    <location>
        <begin position="465"/>
        <end position="487"/>
    </location>
</feature>
<feature type="transmembrane region" description="Helical" evidence="7">
    <location>
        <begin position="104"/>
        <end position="127"/>
    </location>
</feature>
<evidence type="ECO:0000256" key="1">
    <source>
        <dbReference type="ARBA" id="ARBA00004651"/>
    </source>
</evidence>
<protein>
    <submittedName>
        <fullName evidence="9">DHA2 family efflux MFS transporter permease subunit</fullName>
    </submittedName>
</protein>
<feature type="transmembrane region" description="Helical" evidence="7">
    <location>
        <begin position="246"/>
        <end position="270"/>
    </location>
</feature>
<keyword evidence="5 7" id="KW-1133">Transmembrane helix</keyword>
<evidence type="ECO:0000256" key="3">
    <source>
        <dbReference type="ARBA" id="ARBA00022475"/>
    </source>
</evidence>
<dbReference type="InterPro" id="IPR004638">
    <property type="entry name" value="EmrB-like"/>
</dbReference>
<accession>A0ABN2HJZ2</accession>
<keyword evidence="4 7" id="KW-0812">Transmembrane</keyword>
<dbReference type="EMBL" id="BAAANY010000017">
    <property type="protein sequence ID" value="GAA1689286.1"/>
    <property type="molecule type" value="Genomic_DNA"/>
</dbReference>
<organism evidence="9 10">
    <name type="scientific">Fodinicola feengrottensis</name>
    <dbReference type="NCBI Taxonomy" id="435914"/>
    <lineage>
        <taxon>Bacteria</taxon>
        <taxon>Bacillati</taxon>
        <taxon>Actinomycetota</taxon>
        <taxon>Actinomycetes</taxon>
        <taxon>Mycobacteriales</taxon>
        <taxon>Fodinicola</taxon>
    </lineage>
</organism>
<dbReference type="SUPFAM" id="SSF103473">
    <property type="entry name" value="MFS general substrate transporter"/>
    <property type="match status" value="1"/>
</dbReference>
<gene>
    <name evidence="9" type="ORF">GCM10009765_43320</name>
</gene>
<feature type="transmembrane region" description="Helical" evidence="7">
    <location>
        <begin position="133"/>
        <end position="153"/>
    </location>
</feature>
<dbReference type="PANTHER" id="PTHR42718">
    <property type="entry name" value="MAJOR FACILITATOR SUPERFAMILY MULTIDRUG TRANSPORTER MFSC"/>
    <property type="match status" value="1"/>
</dbReference>
<dbReference type="Proteomes" id="UP001500618">
    <property type="component" value="Unassembled WGS sequence"/>
</dbReference>
<comment type="subcellular location">
    <subcellularLocation>
        <location evidence="1">Cell membrane</location>
        <topology evidence="1">Multi-pass membrane protein</topology>
    </subcellularLocation>
</comment>
<dbReference type="Pfam" id="PF07690">
    <property type="entry name" value="MFS_1"/>
    <property type="match status" value="1"/>
</dbReference>
<evidence type="ECO:0000259" key="8">
    <source>
        <dbReference type="PROSITE" id="PS50850"/>
    </source>
</evidence>
<proteinExistence type="predicted"/>
<sequence length="496" mass="51783">MAARKSVYLWEFNRMSMTESTANQVRTARSPSLVLAFLCVAGFMTFVDVSIVNVSLPTIERELGITETYLQYVVTAYGTVLGGFLLLGGRLADTFGRRRMLRGGLVGFALASLLAGLAQGPAMLIVARGLQGLGSAFIAPAALSLLTTTFAQGPARTRALGVWGGISGLASVVGVILGGLLTEGPGWRWIFIINVPIGLVAALLAPLVVAESRDPEQRRKFDVAGAVVLTAGLVLLIYTLGQTVSWGWDSAATICCLVAVMVLLTGFVFVERRASAPLIPLSIFRQKVIRGANITAVFMLGTLVTLFFFASLYMQQVLNYSPVTTGLAYLPIAVIISVGAGVSQQLVNKFAAKPVLIVGLVLATSGLLLLWRAPADASYVVDVLPAFLIAGLGLGMAFVPIQVAAFAGVREADSGVAAGLINTSQEAGGALGVAVAATVAFSRVPELVAWAGTDPGRIVQARLSVFHEAFLVGAGLAFAAVLVALTLPMMRATATK</sequence>
<feature type="transmembrane region" description="Helical" evidence="7">
    <location>
        <begin position="350"/>
        <end position="371"/>
    </location>
</feature>
<keyword evidence="2" id="KW-0813">Transport</keyword>
<feature type="transmembrane region" description="Helical" evidence="7">
    <location>
        <begin position="326"/>
        <end position="343"/>
    </location>
</feature>
<evidence type="ECO:0000256" key="5">
    <source>
        <dbReference type="ARBA" id="ARBA00022989"/>
    </source>
</evidence>
<feature type="transmembrane region" description="Helical" evidence="7">
    <location>
        <begin position="221"/>
        <end position="240"/>
    </location>
</feature>
<feature type="domain" description="Major facilitator superfamily (MFS) profile" evidence="8">
    <location>
        <begin position="34"/>
        <end position="492"/>
    </location>
</feature>